<dbReference type="Pfam" id="PF04364">
    <property type="entry name" value="DNA_pol3_chi"/>
    <property type="match status" value="1"/>
</dbReference>
<protein>
    <submittedName>
        <fullName evidence="1">DNA polymerase III subunit chi</fullName>
        <ecNumber evidence="1">2.7.7.7</ecNumber>
    </submittedName>
</protein>
<dbReference type="Proteomes" id="UP000251485">
    <property type="component" value="Unassembled WGS sequence"/>
</dbReference>
<dbReference type="PANTHER" id="PTHR38767:SF1">
    <property type="entry name" value="DNA POLYMERASE III SUBUNIT CHI"/>
    <property type="match status" value="1"/>
</dbReference>
<evidence type="ECO:0000313" key="1">
    <source>
        <dbReference type="EMBL" id="SPY96539.1"/>
    </source>
</evidence>
<dbReference type="InterPro" id="IPR036768">
    <property type="entry name" value="PolIII_chi_sf"/>
</dbReference>
<gene>
    <name evidence="1" type="primary">holC</name>
    <name evidence="1" type="ORF">NCTC10975_02258</name>
</gene>
<dbReference type="PANTHER" id="PTHR38767">
    <property type="entry name" value="DNA POLYMERASE III SUBUNIT CHI"/>
    <property type="match status" value="1"/>
</dbReference>
<dbReference type="InterPro" id="IPR007459">
    <property type="entry name" value="DNA_pol3_chi"/>
</dbReference>
<dbReference type="GO" id="GO:0006260">
    <property type="term" value="P:DNA replication"/>
    <property type="evidence" value="ECO:0007669"/>
    <property type="project" value="InterPro"/>
</dbReference>
<dbReference type="GO" id="GO:0003677">
    <property type="term" value="F:DNA binding"/>
    <property type="evidence" value="ECO:0007669"/>
    <property type="project" value="InterPro"/>
</dbReference>
<accession>A0A2X2DLD5</accession>
<dbReference type="GO" id="GO:0003887">
    <property type="term" value="F:DNA-directed DNA polymerase activity"/>
    <property type="evidence" value="ECO:0007669"/>
    <property type="project" value="UniProtKB-EC"/>
</dbReference>
<dbReference type="GO" id="GO:0032298">
    <property type="term" value="P:positive regulation of DNA-templated DNA replication initiation"/>
    <property type="evidence" value="ECO:0007669"/>
    <property type="project" value="TreeGrafter"/>
</dbReference>
<dbReference type="AlphaFoldDB" id="A0A2X2DLD5"/>
<sequence length="113" mass="12802">MLVCDSQPQAELLDEALWAREPHQFVPHNLAGEGPRYGAPVELCWPGKRGNAPRDLLINLQSQFADFATAFHEVIDFVPIDEQLKQLARERYKIYRSVGFTLTMGYAANLLNT</sequence>
<dbReference type="Gene3D" id="3.40.50.10110">
    <property type="entry name" value="DNA polymerase III subunit chi"/>
    <property type="match status" value="1"/>
</dbReference>
<name>A0A2X2DLD5_PROMI</name>
<organism evidence="1 2">
    <name type="scientific">Proteus mirabilis</name>
    <dbReference type="NCBI Taxonomy" id="584"/>
    <lineage>
        <taxon>Bacteria</taxon>
        <taxon>Pseudomonadati</taxon>
        <taxon>Pseudomonadota</taxon>
        <taxon>Gammaproteobacteria</taxon>
        <taxon>Enterobacterales</taxon>
        <taxon>Morganellaceae</taxon>
        <taxon>Proteus</taxon>
    </lineage>
</organism>
<keyword evidence="1" id="KW-0548">Nucleotidyltransferase</keyword>
<reference evidence="1 2" key="1">
    <citation type="submission" date="2018-06" db="EMBL/GenBank/DDBJ databases">
        <authorList>
            <consortium name="Pathogen Informatics"/>
            <person name="Doyle S."/>
        </authorList>
    </citation>
    <scope>NUCLEOTIDE SEQUENCE [LARGE SCALE GENOMIC DNA]</scope>
    <source>
        <strain evidence="1 2">NCTC10975</strain>
    </source>
</reference>
<keyword evidence="1" id="KW-0808">Transferase</keyword>
<evidence type="ECO:0000313" key="2">
    <source>
        <dbReference type="Proteomes" id="UP000251485"/>
    </source>
</evidence>
<dbReference type="EC" id="2.7.7.7" evidence="1"/>
<dbReference type="EMBL" id="UAUE01000016">
    <property type="protein sequence ID" value="SPY96539.1"/>
    <property type="molecule type" value="Genomic_DNA"/>
</dbReference>
<proteinExistence type="predicted"/>
<dbReference type="SUPFAM" id="SSF102400">
    <property type="entry name" value="DNA polymerase III chi subunit"/>
    <property type="match status" value="1"/>
</dbReference>